<dbReference type="AlphaFoldDB" id="A0A382EQJ9"/>
<dbReference type="InterPro" id="IPR038221">
    <property type="entry name" value="YidC_periplasmic_sf"/>
</dbReference>
<dbReference type="InterPro" id="IPR028053">
    <property type="entry name" value="Membr_insert_YidC_N"/>
</dbReference>
<sequence>MFGESKLNLVLVVGAVLVILIGWQFLMPVFFPTPERPPQREVTVESQTAVQETGVQQAPSESVSVDGSAAIPVLERQAAIGASDRIAVDGDRVRGSILLKGARFDDVVLKDYREQKEENSPNIVVFNPRDTEHPYFAEFGWMPEQGLVLPDSDTVWQADRRQLKSGSSVTLTWDNRQDLIFSRKISLDENFLFTTVQTVENKSNKTVNLTPYGLVVRYDTPASGLTGMFAVDSEEFVPWGMFAHGGVGVLQGAKQEFSYEDMQDIEEKKIPSDDGWIGITGKYWLSALIPDPNQAINAEFKHSYPGQRDRYQVDYRWQNPVEINPGGSKQVSNHLFVGAKEFNLLDDYEGTLGVRDLDSAVDFGLVWFLARPLYYPIDFFYRNVG</sequence>
<comment type="subcellular location">
    <subcellularLocation>
        <location evidence="1">Cell membrane</location>
        <topology evidence="1">Multi-pass membrane protein</topology>
    </subcellularLocation>
</comment>
<evidence type="ECO:0000256" key="5">
    <source>
        <dbReference type="ARBA" id="ARBA00022475"/>
    </source>
</evidence>
<dbReference type="Gene3D" id="2.70.98.90">
    <property type="match status" value="1"/>
</dbReference>
<evidence type="ECO:0000256" key="13">
    <source>
        <dbReference type="SAM" id="Phobius"/>
    </source>
</evidence>
<comment type="similarity">
    <text evidence="2">Belongs to the OXA1/ALB3/YidC family. Type 1 subfamily.</text>
</comment>
<keyword evidence="8 13" id="KW-1133">Transmembrane helix</keyword>
<keyword evidence="9 13" id="KW-0472">Membrane</keyword>
<evidence type="ECO:0000256" key="4">
    <source>
        <dbReference type="ARBA" id="ARBA00022448"/>
    </source>
</evidence>
<gene>
    <name evidence="15" type="ORF">METZ01_LOCUS204961</name>
</gene>
<evidence type="ECO:0000256" key="7">
    <source>
        <dbReference type="ARBA" id="ARBA00022927"/>
    </source>
</evidence>
<organism evidence="15">
    <name type="scientific">marine metagenome</name>
    <dbReference type="NCBI Taxonomy" id="408172"/>
    <lineage>
        <taxon>unclassified sequences</taxon>
        <taxon>metagenomes</taxon>
        <taxon>ecological metagenomes</taxon>
    </lineage>
</organism>
<keyword evidence="5" id="KW-1003">Cell membrane</keyword>
<feature type="domain" description="Membrane insertase YidC N-terminal" evidence="14">
    <location>
        <begin position="85"/>
        <end position="375"/>
    </location>
</feature>
<dbReference type="GO" id="GO:0005886">
    <property type="term" value="C:plasma membrane"/>
    <property type="evidence" value="ECO:0007669"/>
    <property type="project" value="UniProtKB-SubCell"/>
</dbReference>
<accession>A0A382EQJ9</accession>
<reference evidence="15" key="1">
    <citation type="submission" date="2018-05" db="EMBL/GenBank/DDBJ databases">
        <authorList>
            <person name="Lanie J.A."/>
            <person name="Ng W.-L."/>
            <person name="Kazmierczak K.M."/>
            <person name="Andrzejewski T.M."/>
            <person name="Davidsen T.M."/>
            <person name="Wayne K.J."/>
            <person name="Tettelin H."/>
            <person name="Glass J.I."/>
            <person name="Rusch D."/>
            <person name="Podicherti R."/>
            <person name="Tsui H.-C.T."/>
            <person name="Winkler M.E."/>
        </authorList>
    </citation>
    <scope>NUCLEOTIDE SEQUENCE</scope>
</reference>
<feature type="non-terminal residue" evidence="15">
    <location>
        <position position="385"/>
    </location>
</feature>
<evidence type="ECO:0000256" key="11">
    <source>
        <dbReference type="ARBA" id="ARBA00033245"/>
    </source>
</evidence>
<keyword evidence="4" id="KW-0813">Transport</keyword>
<evidence type="ECO:0000256" key="8">
    <source>
        <dbReference type="ARBA" id="ARBA00022989"/>
    </source>
</evidence>
<keyword evidence="7" id="KW-0653">Protein transport</keyword>
<evidence type="ECO:0000256" key="2">
    <source>
        <dbReference type="ARBA" id="ARBA00010527"/>
    </source>
</evidence>
<protein>
    <recommendedName>
        <fullName evidence="3">Membrane protein insertase YidC</fullName>
    </recommendedName>
    <alternativeName>
        <fullName evidence="12">Foldase YidC</fullName>
    </alternativeName>
    <alternativeName>
        <fullName evidence="11">Membrane integrase YidC</fullName>
    </alternativeName>
</protein>
<name>A0A382EQJ9_9ZZZZ</name>
<evidence type="ECO:0000256" key="3">
    <source>
        <dbReference type="ARBA" id="ARBA00015325"/>
    </source>
</evidence>
<evidence type="ECO:0000256" key="9">
    <source>
        <dbReference type="ARBA" id="ARBA00023136"/>
    </source>
</evidence>
<evidence type="ECO:0000256" key="12">
    <source>
        <dbReference type="ARBA" id="ARBA00033342"/>
    </source>
</evidence>
<dbReference type="EMBL" id="UINC01045395">
    <property type="protein sequence ID" value="SVB52107.1"/>
    <property type="molecule type" value="Genomic_DNA"/>
</dbReference>
<keyword evidence="10" id="KW-0143">Chaperone</keyword>
<dbReference type="GO" id="GO:0032977">
    <property type="term" value="F:membrane insertase activity"/>
    <property type="evidence" value="ECO:0007669"/>
    <property type="project" value="InterPro"/>
</dbReference>
<evidence type="ECO:0000256" key="10">
    <source>
        <dbReference type="ARBA" id="ARBA00023186"/>
    </source>
</evidence>
<evidence type="ECO:0000256" key="1">
    <source>
        <dbReference type="ARBA" id="ARBA00004651"/>
    </source>
</evidence>
<keyword evidence="6 13" id="KW-0812">Transmembrane</keyword>
<evidence type="ECO:0000256" key="6">
    <source>
        <dbReference type="ARBA" id="ARBA00022692"/>
    </source>
</evidence>
<dbReference type="InterPro" id="IPR001708">
    <property type="entry name" value="YidC/ALB3/OXA1/COX18"/>
</dbReference>
<dbReference type="CDD" id="cd19961">
    <property type="entry name" value="EcYidC-like_peri"/>
    <property type="match status" value="1"/>
</dbReference>
<proteinExistence type="inferred from homology"/>
<dbReference type="NCBIfam" id="TIGR03593">
    <property type="entry name" value="yidC_nterm"/>
    <property type="match status" value="1"/>
</dbReference>
<dbReference type="PRINTS" id="PR00701">
    <property type="entry name" value="60KDINNERMP"/>
</dbReference>
<feature type="transmembrane region" description="Helical" evidence="13">
    <location>
        <begin position="7"/>
        <end position="31"/>
    </location>
</feature>
<evidence type="ECO:0000313" key="15">
    <source>
        <dbReference type="EMBL" id="SVB52107.1"/>
    </source>
</evidence>
<dbReference type="GO" id="GO:0015031">
    <property type="term" value="P:protein transport"/>
    <property type="evidence" value="ECO:0007669"/>
    <property type="project" value="UniProtKB-KW"/>
</dbReference>
<evidence type="ECO:0000259" key="14">
    <source>
        <dbReference type="Pfam" id="PF14849"/>
    </source>
</evidence>
<dbReference type="Pfam" id="PF14849">
    <property type="entry name" value="YidC_periplas"/>
    <property type="match status" value="1"/>
</dbReference>